<dbReference type="GO" id="GO:0031048">
    <property type="term" value="P:regulatory ncRNA-mediated heterochromatin formation"/>
    <property type="evidence" value="ECO:0007669"/>
    <property type="project" value="TreeGrafter"/>
</dbReference>
<comment type="caution">
    <text evidence="8">The sequence shown here is derived from an EMBL/GenBank/DDBJ whole genome shotgun (WGS) entry which is preliminary data.</text>
</comment>
<comment type="similarity">
    <text evidence="1">Belongs to the DNA2/NAM7 helicase family.</text>
</comment>
<keyword evidence="4" id="KW-0347">Helicase</keyword>
<dbReference type="InterPro" id="IPR014013">
    <property type="entry name" value="Helic_SF1/SF2_ATP-bd_DinG/Rad3"/>
</dbReference>
<keyword evidence="2" id="KW-0547">Nucleotide-binding</keyword>
<dbReference type="Proteomes" id="UP000789342">
    <property type="component" value="Unassembled WGS sequence"/>
</dbReference>
<dbReference type="SUPFAM" id="SSF52540">
    <property type="entry name" value="P-loop containing nucleoside triphosphate hydrolases"/>
    <property type="match status" value="1"/>
</dbReference>
<dbReference type="FunFam" id="3.40.50.300:FF:000326">
    <property type="entry name" value="P-loop containing nucleoside triphosphate hydrolase"/>
    <property type="match status" value="1"/>
</dbReference>
<evidence type="ECO:0000256" key="2">
    <source>
        <dbReference type="ARBA" id="ARBA00022741"/>
    </source>
</evidence>
<dbReference type="GO" id="GO:0005524">
    <property type="term" value="F:ATP binding"/>
    <property type="evidence" value="ECO:0007669"/>
    <property type="project" value="UniProtKB-KW"/>
</dbReference>
<dbReference type="Pfam" id="PF13086">
    <property type="entry name" value="AAA_11"/>
    <property type="match status" value="1"/>
</dbReference>
<dbReference type="PANTHER" id="PTHR10887">
    <property type="entry name" value="DNA2/NAM7 HELICASE FAMILY"/>
    <property type="match status" value="1"/>
</dbReference>
<name>A0A9N8V043_9GLOM</name>
<evidence type="ECO:0000313" key="9">
    <source>
        <dbReference type="Proteomes" id="UP000789342"/>
    </source>
</evidence>
<evidence type="ECO:0000256" key="4">
    <source>
        <dbReference type="ARBA" id="ARBA00022806"/>
    </source>
</evidence>
<dbReference type="InterPro" id="IPR045055">
    <property type="entry name" value="DNA2/NAM7-like"/>
</dbReference>
<proteinExistence type="inferred from homology"/>
<dbReference type="InterPro" id="IPR057373">
    <property type="entry name" value="ZNFX1"/>
</dbReference>
<organism evidence="8 9">
    <name type="scientific">Acaulospora morrowiae</name>
    <dbReference type="NCBI Taxonomy" id="94023"/>
    <lineage>
        <taxon>Eukaryota</taxon>
        <taxon>Fungi</taxon>
        <taxon>Fungi incertae sedis</taxon>
        <taxon>Mucoromycota</taxon>
        <taxon>Glomeromycotina</taxon>
        <taxon>Glomeromycetes</taxon>
        <taxon>Diversisporales</taxon>
        <taxon>Acaulosporaceae</taxon>
        <taxon>Acaulospora</taxon>
    </lineage>
</organism>
<accession>A0A9N8V043</accession>
<evidence type="ECO:0000256" key="1">
    <source>
        <dbReference type="ARBA" id="ARBA00007913"/>
    </source>
</evidence>
<dbReference type="Pfam" id="PF25396">
    <property type="entry name" value="ZNFX1"/>
    <property type="match status" value="1"/>
</dbReference>
<dbReference type="InterPro" id="IPR047187">
    <property type="entry name" value="SF1_C_Upf1"/>
</dbReference>
<dbReference type="AlphaFoldDB" id="A0A9N8V043"/>
<dbReference type="GO" id="GO:0016787">
    <property type="term" value="F:hydrolase activity"/>
    <property type="evidence" value="ECO:0007669"/>
    <property type="project" value="UniProtKB-KW"/>
</dbReference>
<dbReference type="PROSITE" id="PS51193">
    <property type="entry name" value="HELICASE_ATP_BIND_2"/>
    <property type="match status" value="1"/>
</dbReference>
<gene>
    <name evidence="8" type="ORF">AMORRO_LOCUS77</name>
</gene>
<evidence type="ECO:0000256" key="6">
    <source>
        <dbReference type="SAM" id="Coils"/>
    </source>
</evidence>
<dbReference type="Gene3D" id="3.40.50.300">
    <property type="entry name" value="P-loop containing nucleotide triphosphate hydrolases"/>
    <property type="match status" value="2"/>
</dbReference>
<dbReference type="PANTHER" id="PTHR10887:SF341">
    <property type="entry name" value="NFX1-TYPE ZINC FINGER-CONTAINING PROTEIN 1"/>
    <property type="match status" value="1"/>
</dbReference>
<dbReference type="InterPro" id="IPR041679">
    <property type="entry name" value="DNA2/NAM7-like_C"/>
</dbReference>
<protein>
    <submittedName>
        <fullName evidence="8">2741_t:CDS:1</fullName>
    </submittedName>
</protein>
<dbReference type="EMBL" id="CAJVPV010000014">
    <property type="protein sequence ID" value="CAG8438249.1"/>
    <property type="molecule type" value="Genomic_DNA"/>
</dbReference>
<dbReference type="InterPro" id="IPR041677">
    <property type="entry name" value="DNA2/NAM7_AAA_11"/>
</dbReference>
<keyword evidence="5" id="KW-0067">ATP-binding</keyword>
<sequence>MNGQIKTCRVELPELVEIPKPPKKGFRKLPTMPTREELLSERPENIPVNKIDEPYESIEEYLETHYRLLREDFICSLREGIKLHREPKKDDDARTDLRVYENVNLVGVTFASMGVVHRISFRTQNHERVKWSMSKRLIPGTLIVLTNDNFSTMKLATVINRPDSLLEKSHNLQIDILFRPEDVVFELPGNYIMVESISSYFEAYRHILKVLQELDPETLPFKSHIIELDPNIEIPKYLKNRIPQYDFGESKAFRDIKKLIGTTMIDISKDWDEWPDLEDCEPGMHSSQYEALKRILTKQLSLVQGPPGTGKTYAGLTAVEILLRNSRDTLVIACQTNHALDQFLEGILEFEEDIVRLGSRTKSSLIAQYTLYEKSKKDKIRNPQVSRLYGERHKIESAMEKLCKEIFNPFVDIDFIIKNQILTESQIESLKQDDWVIGGSSNKDGEEEKNHIEYWVDSAVVTYSSTHDEIEFQVSQSISGIEGGMITKGNYADLKGDVYVSSATYVTKDELSEWESVEDLWSIPPHVRAALHNKWRRQRLDEIKKELKSLNEEYSELSQKIKTEKIRVDVAILKSARVVGMTTTAAAKYHELLVNLKPKIIIIEEAAETLEAHIITALTPYTEHLILIGDHKQLRPNTSIHDLAEYSNLDVSLFERLVKFLPFTQLTEQRRMRPEIRELLTPIYGDTLTDHENVTKYPNVPGFFENLYFFDHIEEETTLTESMSKINKFEADMCAKFAVFLVNGNYDPERITILSMYSGQRKLIETNLRNESRKLEEIKSVRVSSVDGFQGEENDIIILSLVRSREPRRGIGFLNVSNRVCVALSRARHGMYIFGNATQLQFQSELWKNILKIFSKSKCLEQFIDIYCTKHSDIKKGFEGMVTTSVTWAGEIPSSGGCNRKCGEIMKCGHVCYQHFFFSPSVPKSNPNYVNLHVSHARWNAILVLMRKLLVG</sequence>
<dbReference type="Pfam" id="PF13087">
    <property type="entry name" value="AAA_12"/>
    <property type="match status" value="1"/>
</dbReference>
<dbReference type="OrthoDB" id="2352992at2759"/>
<dbReference type="GO" id="GO:0031380">
    <property type="term" value="C:nuclear RNA-directed RNA polymerase complex"/>
    <property type="evidence" value="ECO:0007669"/>
    <property type="project" value="TreeGrafter"/>
</dbReference>
<keyword evidence="6" id="KW-0175">Coiled coil</keyword>
<dbReference type="GO" id="GO:0005694">
    <property type="term" value="C:chromosome"/>
    <property type="evidence" value="ECO:0007669"/>
    <property type="project" value="UniProtKB-ARBA"/>
</dbReference>
<evidence type="ECO:0000256" key="3">
    <source>
        <dbReference type="ARBA" id="ARBA00022801"/>
    </source>
</evidence>
<feature type="domain" description="Helicase ATP-binding" evidence="7">
    <location>
        <begin position="267"/>
        <end position="673"/>
    </location>
</feature>
<evidence type="ECO:0000259" key="7">
    <source>
        <dbReference type="PROSITE" id="PS51193"/>
    </source>
</evidence>
<dbReference type="InterPro" id="IPR027417">
    <property type="entry name" value="P-loop_NTPase"/>
</dbReference>
<feature type="coiled-coil region" evidence="6">
    <location>
        <begin position="533"/>
        <end position="567"/>
    </location>
</feature>
<dbReference type="CDD" id="cd18808">
    <property type="entry name" value="SF1_C_Upf1"/>
    <property type="match status" value="1"/>
</dbReference>
<evidence type="ECO:0000256" key="5">
    <source>
        <dbReference type="ARBA" id="ARBA00022840"/>
    </source>
</evidence>
<dbReference type="GO" id="GO:0004386">
    <property type="term" value="F:helicase activity"/>
    <property type="evidence" value="ECO:0007669"/>
    <property type="project" value="UniProtKB-KW"/>
</dbReference>
<evidence type="ECO:0000313" key="8">
    <source>
        <dbReference type="EMBL" id="CAG8438249.1"/>
    </source>
</evidence>
<reference evidence="8" key="1">
    <citation type="submission" date="2021-06" db="EMBL/GenBank/DDBJ databases">
        <authorList>
            <person name="Kallberg Y."/>
            <person name="Tangrot J."/>
            <person name="Rosling A."/>
        </authorList>
    </citation>
    <scope>NUCLEOTIDE SEQUENCE</scope>
    <source>
        <strain evidence="8">CL551</strain>
    </source>
</reference>
<keyword evidence="3" id="KW-0378">Hydrolase</keyword>
<keyword evidence="9" id="KW-1185">Reference proteome</keyword>